<dbReference type="InterPro" id="IPR006311">
    <property type="entry name" value="TAT_signal"/>
</dbReference>
<proteinExistence type="predicted"/>
<dbReference type="EMBL" id="FOZG01000001">
    <property type="protein sequence ID" value="SFR84677.1"/>
    <property type="molecule type" value="Genomic_DNA"/>
</dbReference>
<keyword evidence="2" id="KW-0732">Signal</keyword>
<dbReference type="InterPro" id="IPR036188">
    <property type="entry name" value="FAD/NAD-bd_sf"/>
</dbReference>
<sequence>MSPHVSRRVLLGGAAATAAAAGAGALALRRESWPGTLGGADAARGHKLRDGRFPPPAETRETGIAIVGGGVAGLAAAWALAEAGHENVTLFELEDQPGGNARSGRNAVSAFPLGAHYLPIPNAEATSVRHLLERLGIITGWSGGKPIFDPYQVVADLDERLLRLGRWQEGLEPSFALSPGERRESEAFFAAMANYRAMRGRDGRPAFALPATFSSRDAELLALDRISFATWLDRKGFRSPALRAHLRYCCRDDYGCEPEHTSAWAGIHYFAGRRGEAANVDGDAVLTWPSGNGHLTQAMARRVASRISGGQVVHAVRTEGAGAVIDSYDVAAGRTIRWQAQAAIVAAPRFVAARLVGGSAEGFSYAPWVVANVTVDRLPRGPGTALAWDNVSSTSPSLGYVVATHQSQGAVDGPTVLTWYDALSSMPPAAARRLMLSRPLGEWQRLVADDLLAMNPDLKGAIRRIDVWRWGHGMIRPVPGFLWGAAREAAAEARPPLFFAHSDLSGLSLFEEAHYRGTLAAEQAMAHLGRPFTSLLA</sequence>
<dbReference type="PANTHER" id="PTHR42923:SF39">
    <property type="entry name" value="AMINO OXIDASE"/>
    <property type="match status" value="1"/>
</dbReference>
<organism evidence="4 5">
    <name type="scientific">Sphingomonas jatrophae</name>
    <dbReference type="NCBI Taxonomy" id="1166337"/>
    <lineage>
        <taxon>Bacteria</taxon>
        <taxon>Pseudomonadati</taxon>
        <taxon>Pseudomonadota</taxon>
        <taxon>Alphaproteobacteria</taxon>
        <taxon>Sphingomonadales</taxon>
        <taxon>Sphingomonadaceae</taxon>
        <taxon>Sphingomonas</taxon>
    </lineage>
</organism>
<evidence type="ECO:0000256" key="1">
    <source>
        <dbReference type="SAM" id="MobiDB-lite"/>
    </source>
</evidence>
<dbReference type="OrthoDB" id="231484at2"/>
<gene>
    <name evidence="4" type="ORF">SAMN05192580_1164</name>
</gene>
<evidence type="ECO:0000256" key="2">
    <source>
        <dbReference type="SAM" id="SignalP"/>
    </source>
</evidence>
<dbReference type="STRING" id="1166337.SAMN05192580_1164"/>
<dbReference type="Pfam" id="PF01593">
    <property type="entry name" value="Amino_oxidase"/>
    <property type="match status" value="1"/>
</dbReference>
<dbReference type="Gene3D" id="3.50.50.60">
    <property type="entry name" value="FAD/NAD(P)-binding domain"/>
    <property type="match status" value="1"/>
</dbReference>
<evidence type="ECO:0000259" key="3">
    <source>
        <dbReference type="Pfam" id="PF01593"/>
    </source>
</evidence>
<feature type="chain" id="PRO_5011601789" evidence="2">
    <location>
        <begin position="21"/>
        <end position="537"/>
    </location>
</feature>
<dbReference type="GO" id="GO:0016491">
    <property type="term" value="F:oxidoreductase activity"/>
    <property type="evidence" value="ECO:0007669"/>
    <property type="project" value="InterPro"/>
</dbReference>
<protein>
    <submittedName>
        <fullName evidence="4">NAD(P)-binding Rossmann-like domain-containing protein</fullName>
    </submittedName>
</protein>
<reference evidence="4 5" key="1">
    <citation type="submission" date="2016-10" db="EMBL/GenBank/DDBJ databases">
        <authorList>
            <person name="de Groot N.N."/>
        </authorList>
    </citation>
    <scope>NUCLEOTIDE SEQUENCE [LARGE SCALE GENOMIC DNA]</scope>
    <source>
        <strain evidence="4 5">S5-249</strain>
    </source>
</reference>
<dbReference type="PANTHER" id="PTHR42923">
    <property type="entry name" value="PROTOPORPHYRINOGEN OXIDASE"/>
    <property type="match status" value="1"/>
</dbReference>
<keyword evidence="5" id="KW-1185">Reference proteome</keyword>
<dbReference type="Proteomes" id="UP000198824">
    <property type="component" value="Unassembled WGS sequence"/>
</dbReference>
<name>A0A1I6K0H1_9SPHN</name>
<dbReference type="RefSeq" id="WP_093312084.1">
    <property type="nucleotide sequence ID" value="NZ_FOZG01000001.1"/>
</dbReference>
<dbReference type="InterPro" id="IPR002937">
    <property type="entry name" value="Amino_oxidase"/>
</dbReference>
<dbReference type="InterPro" id="IPR050464">
    <property type="entry name" value="Zeta_carotene_desat/Oxidored"/>
</dbReference>
<feature type="region of interest" description="Disordered" evidence="1">
    <location>
        <begin position="38"/>
        <end position="57"/>
    </location>
</feature>
<dbReference type="AlphaFoldDB" id="A0A1I6K0H1"/>
<dbReference type="SUPFAM" id="SSF51905">
    <property type="entry name" value="FAD/NAD(P)-binding domain"/>
    <property type="match status" value="1"/>
</dbReference>
<feature type="signal peptide" evidence="2">
    <location>
        <begin position="1"/>
        <end position="20"/>
    </location>
</feature>
<feature type="domain" description="Amine oxidase" evidence="3">
    <location>
        <begin position="71"/>
        <end position="523"/>
    </location>
</feature>
<dbReference type="PROSITE" id="PS51318">
    <property type="entry name" value="TAT"/>
    <property type="match status" value="1"/>
</dbReference>
<accession>A0A1I6K0H1</accession>
<evidence type="ECO:0000313" key="5">
    <source>
        <dbReference type="Proteomes" id="UP000198824"/>
    </source>
</evidence>
<evidence type="ECO:0000313" key="4">
    <source>
        <dbReference type="EMBL" id="SFR84677.1"/>
    </source>
</evidence>